<accession>A0B964</accession>
<sequence>MRVAVILILILLVSTAGAITDADYSITRSKKSAAEISGMGYHGAHSARLSVYPGGSSKSVPITISPTRMDALDTLNLWIYPASNRGSIELEVLLDGDSDGKSGTSDPDDARILIDMAAWSDGRWVDTGGNSNGWREFDASESRLDIKSKDSQKSRKDLTWSEAQEVLRGMDVIKVYIRLRGATKYEGVSCYVDYVRIAGEVISFEPLERDSIKKAKQSSVSPGSTITYTITYGNNLEVPADIVVREFYDQRTFFLEAYPPPDPGTTNVWTIRGLRPGEHGQITVKVKTLRGSCTAGIDGSVVGVGYASVYRRLSTERETYYVTNSVRIDGGGINRSASATTKVRSQAGFVFEFTEHGSGSYAASDDMDYSTTSIVFQSESQANRSPIDLNLSMRSIGYNSTWGLSWSCENQKLNSYMQETYYGEFINLSGMAIMRSTRSTFESRGSINGMADLRYMTRDSGVERRLYGIFNLSTKGIMWKKSR</sequence>
<keyword evidence="2" id="KW-1185">Reference proteome</keyword>
<proteinExistence type="predicted"/>
<dbReference type="RefSeq" id="WP_011696630.1">
    <property type="nucleotide sequence ID" value="NC_008553.1"/>
</dbReference>
<dbReference type="AlphaFoldDB" id="A0B964"/>
<dbReference type="Proteomes" id="UP000000674">
    <property type="component" value="Chromosome"/>
</dbReference>
<evidence type="ECO:0000313" key="2">
    <source>
        <dbReference type="Proteomes" id="UP000000674"/>
    </source>
</evidence>
<dbReference type="EMBL" id="CP000477">
    <property type="protein sequence ID" value="ABK15238.1"/>
    <property type="molecule type" value="Genomic_DNA"/>
</dbReference>
<gene>
    <name evidence="1" type="ordered locus">Mthe_1464</name>
</gene>
<evidence type="ECO:0008006" key="3">
    <source>
        <dbReference type="Google" id="ProtNLM"/>
    </source>
</evidence>
<dbReference type="GeneID" id="4462407"/>
<organism evidence="1 2">
    <name type="scientific">Methanothrix thermoacetophila (strain DSM 6194 / JCM 14653 / NBRC 101360 / PT)</name>
    <name type="common">Methanosaeta thermophila</name>
    <dbReference type="NCBI Taxonomy" id="349307"/>
    <lineage>
        <taxon>Archaea</taxon>
        <taxon>Methanobacteriati</taxon>
        <taxon>Methanobacteriota</taxon>
        <taxon>Stenosarchaea group</taxon>
        <taxon>Methanomicrobia</taxon>
        <taxon>Methanotrichales</taxon>
        <taxon>Methanotrichaceae</taxon>
        <taxon>Methanothrix</taxon>
    </lineage>
</organism>
<protein>
    <recommendedName>
        <fullName evidence="3">DUF11 domain-containing protein</fullName>
    </recommendedName>
</protein>
<dbReference type="HOGENOM" id="CLU_566979_0_0_2"/>
<evidence type="ECO:0000313" key="1">
    <source>
        <dbReference type="EMBL" id="ABK15238.1"/>
    </source>
</evidence>
<dbReference type="KEGG" id="mtp:Mthe_1464"/>
<name>A0B964_METTP</name>
<dbReference type="OrthoDB" id="386102at2157"/>
<reference evidence="1 2" key="1">
    <citation type="submission" date="2006-10" db="EMBL/GenBank/DDBJ databases">
        <title>Complete sequence of Methanosaeta thermophila PT.</title>
        <authorList>
            <consortium name="US DOE Joint Genome Institute"/>
            <person name="Copeland A."/>
            <person name="Lucas S."/>
            <person name="Lapidus A."/>
            <person name="Barry K."/>
            <person name="Detter J.C."/>
            <person name="Glavina del Rio T."/>
            <person name="Hammon N."/>
            <person name="Israni S."/>
            <person name="Pitluck S."/>
            <person name="Chain P."/>
            <person name="Malfatti S."/>
            <person name="Shin M."/>
            <person name="Vergez L."/>
            <person name="Schmutz J."/>
            <person name="Larimer F."/>
            <person name="Land M."/>
            <person name="Hauser L."/>
            <person name="Kyrpides N."/>
            <person name="Kim E."/>
            <person name="Smith K.S."/>
            <person name="Ingram-Smith C."/>
            <person name="Richardson P."/>
        </authorList>
    </citation>
    <scope>NUCLEOTIDE SEQUENCE [LARGE SCALE GENOMIC DNA]</scope>
    <source>
        <strain evidence="2">DSM 6194 / JCM 14653 / NBRC 101360 / PT</strain>
    </source>
</reference>